<organism evidence="7 8">
    <name type="scientific">Aspergillus kawachii</name>
    <name type="common">White koji mold</name>
    <name type="synonym">Aspergillus awamori var. kawachi</name>
    <dbReference type="NCBI Taxonomy" id="1069201"/>
    <lineage>
        <taxon>Eukaryota</taxon>
        <taxon>Fungi</taxon>
        <taxon>Dikarya</taxon>
        <taxon>Ascomycota</taxon>
        <taxon>Pezizomycotina</taxon>
        <taxon>Eurotiomycetes</taxon>
        <taxon>Eurotiomycetidae</taxon>
        <taxon>Eurotiales</taxon>
        <taxon>Aspergillaceae</taxon>
        <taxon>Aspergillus</taxon>
        <taxon>Aspergillus subgen. Circumdati</taxon>
    </lineage>
</organism>
<evidence type="ECO:0000256" key="2">
    <source>
        <dbReference type="ARBA" id="ARBA00005466"/>
    </source>
</evidence>
<keyword evidence="3" id="KW-0285">Flavoprotein</keyword>
<dbReference type="InterPro" id="IPR006094">
    <property type="entry name" value="Oxid_FAD_bind_N"/>
</dbReference>
<dbReference type="PROSITE" id="PS51387">
    <property type="entry name" value="FAD_PCMH"/>
    <property type="match status" value="1"/>
</dbReference>
<evidence type="ECO:0000313" key="8">
    <source>
        <dbReference type="Proteomes" id="UP000075230"/>
    </source>
</evidence>
<dbReference type="PANTHER" id="PTHR42973">
    <property type="entry name" value="BINDING OXIDOREDUCTASE, PUTATIVE (AFU_ORTHOLOGUE AFUA_1G17690)-RELATED"/>
    <property type="match status" value="1"/>
</dbReference>
<dbReference type="PANTHER" id="PTHR42973:SF39">
    <property type="entry name" value="FAD-BINDING PCMH-TYPE DOMAIN-CONTAINING PROTEIN"/>
    <property type="match status" value="1"/>
</dbReference>
<evidence type="ECO:0000256" key="5">
    <source>
        <dbReference type="ARBA" id="ARBA00023002"/>
    </source>
</evidence>
<reference evidence="7 8" key="1">
    <citation type="journal article" date="2016" name="DNA Res.">
        <title>Genome sequence of Aspergillus luchuensis NBRC 4314.</title>
        <authorList>
            <person name="Yamada O."/>
            <person name="Machida M."/>
            <person name="Hosoyama A."/>
            <person name="Goto M."/>
            <person name="Takahashi T."/>
            <person name="Futagami T."/>
            <person name="Yamagata Y."/>
            <person name="Takeuchi M."/>
            <person name="Kobayashi T."/>
            <person name="Koike H."/>
            <person name="Abe K."/>
            <person name="Asai K."/>
            <person name="Arita M."/>
            <person name="Fujita N."/>
            <person name="Fukuda K."/>
            <person name="Higa K."/>
            <person name="Horikawa H."/>
            <person name="Ishikawa T."/>
            <person name="Jinno K."/>
            <person name="Kato Y."/>
            <person name="Kirimura K."/>
            <person name="Mizutani O."/>
            <person name="Nakasone K."/>
            <person name="Sano M."/>
            <person name="Shiraishi Y."/>
            <person name="Tsukahara M."/>
            <person name="Gomi K."/>
        </authorList>
    </citation>
    <scope>NUCLEOTIDE SEQUENCE [LARGE SCALE GENOMIC DNA]</scope>
    <source>
        <strain evidence="7 8">RIB 2604</strain>
    </source>
</reference>
<dbReference type="Proteomes" id="UP000075230">
    <property type="component" value="Unassembled WGS sequence"/>
</dbReference>
<comment type="cofactor">
    <cofactor evidence="1">
        <name>FAD</name>
        <dbReference type="ChEBI" id="CHEBI:57692"/>
    </cofactor>
</comment>
<name>A0A146F993_ASPKA</name>
<evidence type="ECO:0000256" key="4">
    <source>
        <dbReference type="ARBA" id="ARBA00022827"/>
    </source>
</evidence>
<dbReference type="InterPro" id="IPR016166">
    <property type="entry name" value="FAD-bd_PCMH"/>
</dbReference>
<dbReference type="AlphaFoldDB" id="A0A146F993"/>
<comment type="caution">
    <text evidence="7">The sequence shown here is derived from an EMBL/GenBank/DDBJ whole genome shotgun (WGS) entry which is preliminary data.</text>
</comment>
<evidence type="ECO:0000256" key="1">
    <source>
        <dbReference type="ARBA" id="ARBA00001974"/>
    </source>
</evidence>
<keyword evidence="4" id="KW-0274">FAD</keyword>
<dbReference type="InterPro" id="IPR050416">
    <property type="entry name" value="FAD-linked_Oxidoreductase"/>
</dbReference>
<evidence type="ECO:0000259" key="6">
    <source>
        <dbReference type="PROSITE" id="PS51387"/>
    </source>
</evidence>
<dbReference type="GO" id="GO:0016491">
    <property type="term" value="F:oxidoreductase activity"/>
    <property type="evidence" value="ECO:0007669"/>
    <property type="project" value="UniProtKB-KW"/>
</dbReference>
<dbReference type="VEuPathDB" id="FungiDB:ASPFODRAFT_154054"/>
<feature type="domain" description="FAD-binding PCMH-type" evidence="6">
    <location>
        <begin position="42"/>
        <end position="210"/>
    </location>
</feature>
<dbReference type="Pfam" id="PF01565">
    <property type="entry name" value="FAD_binding_4"/>
    <property type="match status" value="1"/>
</dbReference>
<proteinExistence type="inferred from homology"/>
<protein>
    <submittedName>
        <fullName evidence="7">FAD binding domain-containing protein</fullName>
    </submittedName>
</protein>
<keyword evidence="5" id="KW-0560">Oxidoreductase</keyword>
<dbReference type="InterPro" id="IPR016169">
    <property type="entry name" value="FAD-bd_PCMH_sub2"/>
</dbReference>
<evidence type="ECO:0000256" key="3">
    <source>
        <dbReference type="ARBA" id="ARBA00022630"/>
    </source>
</evidence>
<reference evidence="8" key="2">
    <citation type="submission" date="2016-02" db="EMBL/GenBank/DDBJ databases">
        <title>Genome sequencing of Aspergillus luchuensis NBRC 4314.</title>
        <authorList>
            <person name="Yamada O."/>
        </authorList>
    </citation>
    <scope>NUCLEOTIDE SEQUENCE [LARGE SCALE GENOMIC DNA]</scope>
    <source>
        <strain evidence="8">RIB 2604</strain>
    </source>
</reference>
<sequence length="477" mass="52297">MAEPCTVQNHLKMLESFLHPGEIIRPTSPDYQSRIETWAAQKQLNPHIVLRPTSVNSLSKAIAYLYSTNLDFAIYGHGFMSASASDVLVNMSAFDGFHLDRDSELATIGAGQTWSDVYQKLSEVAPEYGIVGARTPCVGVAGTIISGGFSWLSREYSCVSDPANMLDAKVVKYDGSVVWASSEPDLLWALRGGGGGFGVVVEVVLRVFPYPQNIWAGPILIPREQLEVTADEIAKFVSRPLDPKISMFLYVVKKRLLKSIGADSDMLVLHAFDACGEAHGRANFQWALSIPGAIDHTKVTTFAGVADLQGKATSLKVLVHIAKGTMKQFWSPLLLRELSKDTIINAVQWSEDIGRLDESLGDCTYLIFELLCSRDPPGGVASCAWPRPQGVKHILLMGPGCPADAGRDHEDLVRDLAIKAGSTVLGENADLHYLPNGYEKFYDARKIWGPHFAQLQDLRTRYDPLGRFKGAVTHSHK</sequence>
<gene>
    <name evidence="7" type="ORF">RIB2604_01505710</name>
</gene>
<dbReference type="Gene3D" id="3.30.465.10">
    <property type="match status" value="1"/>
</dbReference>
<accession>A0A146F993</accession>
<evidence type="ECO:0000313" key="7">
    <source>
        <dbReference type="EMBL" id="GAT22535.1"/>
    </source>
</evidence>
<dbReference type="InterPro" id="IPR036318">
    <property type="entry name" value="FAD-bd_PCMH-like_sf"/>
</dbReference>
<dbReference type="GO" id="GO:0071949">
    <property type="term" value="F:FAD binding"/>
    <property type="evidence" value="ECO:0007669"/>
    <property type="project" value="InterPro"/>
</dbReference>
<dbReference type="SUPFAM" id="SSF56176">
    <property type="entry name" value="FAD-binding/transporter-associated domain-like"/>
    <property type="match status" value="1"/>
</dbReference>
<dbReference type="EMBL" id="BCWF01000015">
    <property type="protein sequence ID" value="GAT22535.1"/>
    <property type="molecule type" value="Genomic_DNA"/>
</dbReference>
<comment type="similarity">
    <text evidence="2">Belongs to the oxygen-dependent FAD-linked oxidoreductase family.</text>
</comment>